<organism evidence="3 4">
    <name type="scientific">Saccharothrix espanaensis (strain ATCC 51144 / DSM 44229 / JCM 9112 / NBRC 15066 / NRRL 15764)</name>
    <dbReference type="NCBI Taxonomy" id="1179773"/>
    <lineage>
        <taxon>Bacteria</taxon>
        <taxon>Bacillati</taxon>
        <taxon>Actinomycetota</taxon>
        <taxon>Actinomycetes</taxon>
        <taxon>Pseudonocardiales</taxon>
        <taxon>Pseudonocardiaceae</taxon>
        <taxon>Saccharothrix</taxon>
    </lineage>
</organism>
<reference evidence="3 4" key="1">
    <citation type="journal article" date="2012" name="BMC Genomics">
        <title>Complete genome sequence of Saccharothrix espanaensis DSM 44229T and comparison to the other completely sequenced Pseudonocardiaceae.</title>
        <authorList>
            <person name="Strobel T."/>
            <person name="Al-Dilaimi A."/>
            <person name="Blom J."/>
            <person name="Gessner A."/>
            <person name="Kalinowski J."/>
            <person name="Luzhetska M."/>
            <person name="Puhler A."/>
            <person name="Szczepanowski R."/>
            <person name="Bechthold A."/>
            <person name="Ruckert C."/>
        </authorList>
    </citation>
    <scope>NUCLEOTIDE SEQUENCE [LARGE SCALE GENOMIC DNA]</scope>
    <source>
        <strain evidence="4">ATCC 51144 / DSM 44229 / JCM 9112 / NBRC 15066 / NRRL 15764</strain>
    </source>
</reference>
<dbReference type="Gene3D" id="3.30.565.10">
    <property type="entry name" value="Histidine kinase-like ATPase, C-terminal domain"/>
    <property type="match status" value="1"/>
</dbReference>
<dbReference type="SUPFAM" id="SSF55874">
    <property type="entry name" value="ATPase domain of HSP90 chaperone/DNA topoisomerase II/histidine kinase"/>
    <property type="match status" value="1"/>
</dbReference>
<sequence>MRLAGGHGLPHSAVVEFPVTDQVADFGPPTGSGSAALARDFTRRTLTGWSYRGDHDDVVLVVSELVANVDRHAVGPAVLRLTGGPDRVLVEVSDGSPAVPWMRPHGTDGGWGIPLIDRLTLRWGVTPHGRGKVVWCELG</sequence>
<keyword evidence="4" id="KW-1185">Reference proteome</keyword>
<gene>
    <name evidence="3" type="ordered locus">BN6_61230</name>
</gene>
<dbReference type="InterPro" id="IPR036890">
    <property type="entry name" value="HATPase_C_sf"/>
</dbReference>
<dbReference type="KEGG" id="sesp:BN6_61230"/>
<accession>K0K4Z2</accession>
<evidence type="ECO:0000256" key="1">
    <source>
        <dbReference type="ARBA" id="ARBA00022527"/>
    </source>
</evidence>
<keyword evidence="1" id="KW-0723">Serine/threonine-protein kinase</keyword>
<dbReference type="InterPro" id="IPR003594">
    <property type="entry name" value="HATPase_dom"/>
</dbReference>
<evidence type="ECO:0000259" key="2">
    <source>
        <dbReference type="Pfam" id="PF13581"/>
    </source>
</evidence>
<protein>
    <recommendedName>
        <fullName evidence="2">Histidine kinase/HSP90-like ATPase domain-containing protein</fullName>
    </recommendedName>
</protein>
<evidence type="ECO:0000313" key="3">
    <source>
        <dbReference type="EMBL" id="CCH33376.1"/>
    </source>
</evidence>
<dbReference type="Proteomes" id="UP000006281">
    <property type="component" value="Chromosome"/>
</dbReference>
<dbReference type="eggNOG" id="COG2172">
    <property type="taxonomic scope" value="Bacteria"/>
</dbReference>
<dbReference type="STRING" id="1179773.BN6_61230"/>
<name>K0K4Z2_SACES</name>
<keyword evidence="1" id="KW-0418">Kinase</keyword>
<dbReference type="PATRIC" id="fig|1179773.3.peg.6168"/>
<dbReference type="InterPro" id="IPR050267">
    <property type="entry name" value="Anti-sigma-factor_SerPK"/>
</dbReference>
<proteinExistence type="predicted"/>
<dbReference type="EMBL" id="HE804045">
    <property type="protein sequence ID" value="CCH33376.1"/>
    <property type="molecule type" value="Genomic_DNA"/>
</dbReference>
<dbReference type="CDD" id="cd16936">
    <property type="entry name" value="HATPase_RsbW-like"/>
    <property type="match status" value="1"/>
</dbReference>
<evidence type="ECO:0000313" key="4">
    <source>
        <dbReference type="Proteomes" id="UP000006281"/>
    </source>
</evidence>
<dbReference type="Pfam" id="PF13581">
    <property type="entry name" value="HATPase_c_2"/>
    <property type="match status" value="1"/>
</dbReference>
<dbReference type="HOGENOM" id="CLU_090336_4_0_11"/>
<dbReference type="AlphaFoldDB" id="K0K4Z2"/>
<keyword evidence="1" id="KW-0808">Transferase</keyword>
<dbReference type="GO" id="GO:0004674">
    <property type="term" value="F:protein serine/threonine kinase activity"/>
    <property type="evidence" value="ECO:0007669"/>
    <property type="project" value="UniProtKB-KW"/>
</dbReference>
<dbReference type="PANTHER" id="PTHR35526:SF3">
    <property type="entry name" value="ANTI-SIGMA-F FACTOR RSBW"/>
    <property type="match status" value="1"/>
</dbReference>
<dbReference type="PANTHER" id="PTHR35526">
    <property type="entry name" value="ANTI-SIGMA-F FACTOR RSBW-RELATED"/>
    <property type="match status" value="1"/>
</dbReference>
<feature type="domain" description="Histidine kinase/HSP90-like ATPase" evidence="2">
    <location>
        <begin position="54"/>
        <end position="135"/>
    </location>
</feature>